<dbReference type="Pfam" id="PF00589">
    <property type="entry name" value="Phage_integrase"/>
    <property type="match status" value="1"/>
</dbReference>
<evidence type="ECO:0000313" key="5">
    <source>
        <dbReference type="EMBL" id="NDO67471.1"/>
    </source>
</evidence>
<dbReference type="AlphaFoldDB" id="A0A9X5C4E7"/>
<dbReference type="PROSITE" id="PS51898">
    <property type="entry name" value="TYR_RECOMBINASE"/>
    <property type="match status" value="1"/>
</dbReference>
<dbReference type="RefSeq" id="WP_004081117.1">
    <property type="nucleotide sequence ID" value="NZ_VIRB01000024.1"/>
</dbReference>
<dbReference type="PANTHER" id="PTHR30349">
    <property type="entry name" value="PHAGE INTEGRASE-RELATED"/>
    <property type="match status" value="1"/>
</dbReference>
<organism evidence="5 6">
    <name type="scientific">Schaedlerella arabinosiphila</name>
    <dbReference type="NCBI Taxonomy" id="2044587"/>
    <lineage>
        <taxon>Bacteria</taxon>
        <taxon>Bacillati</taxon>
        <taxon>Bacillota</taxon>
        <taxon>Clostridia</taxon>
        <taxon>Lachnospirales</taxon>
        <taxon>Lachnospiraceae</taxon>
        <taxon>Schaedlerella</taxon>
    </lineage>
</organism>
<dbReference type="InterPro" id="IPR013762">
    <property type="entry name" value="Integrase-like_cat_sf"/>
</dbReference>
<evidence type="ECO:0000256" key="1">
    <source>
        <dbReference type="ARBA" id="ARBA00008857"/>
    </source>
</evidence>
<comment type="caution">
    <text evidence="5">The sequence shown here is derived from an EMBL/GenBank/DDBJ whole genome shotgun (WGS) entry which is preliminary data.</text>
</comment>
<dbReference type="SUPFAM" id="SSF56349">
    <property type="entry name" value="DNA breaking-rejoining enzymes"/>
    <property type="match status" value="1"/>
</dbReference>
<sequence>MSHFISCFRNELQLYYKLRVTVLSESAIKHELCYLKRFDRYLEPIMEQKSDLTEMLLNGWIATLKGKSSSKENEIIVIRQFLAFLMSCGYRCYYPPVPKVREDYVPYIFSDEELELIFNTADNLVIKEAKDNPYIAVQIPVILRLLYSCGLRIGETINLKMKEVDLENGILTMIHTKGDKQRLVPMDQTMTDILVRYCMALGLLGKKDAWLFPSAVIDKPVSHSAVKYRFSKILKMNNIKLENRDRYERGPCLHCFRHVFAFKSFAQSERNGRQLNDTVPYLSIYLGHDSLEETSKYLKFSNEMYPQSIDAFGSFMEDILPEVDYEE</sequence>
<dbReference type="InterPro" id="IPR002104">
    <property type="entry name" value="Integrase_catalytic"/>
</dbReference>
<evidence type="ECO:0000259" key="4">
    <source>
        <dbReference type="PROSITE" id="PS51898"/>
    </source>
</evidence>
<reference evidence="5 6" key="1">
    <citation type="submission" date="2019-07" db="EMBL/GenBank/DDBJ databases">
        <title>Draft genome sequences of 15 bacterial species constituting the stable defined intestinal microbiota of the GM15 gnotobiotic mouse model.</title>
        <authorList>
            <person name="Elie C."/>
            <person name="Mathieu A."/>
            <person name="Saliou A."/>
            <person name="Darnaud M."/>
            <person name="Leulier F."/>
            <person name="Tamellini A."/>
        </authorList>
    </citation>
    <scope>NUCLEOTIDE SEQUENCE [LARGE SCALE GENOMIC DNA]</scope>
    <source>
        <strain evidence="6">ASF 502</strain>
    </source>
</reference>
<dbReference type="InterPro" id="IPR050090">
    <property type="entry name" value="Tyrosine_recombinase_XerCD"/>
</dbReference>
<feature type="domain" description="Tyr recombinase" evidence="4">
    <location>
        <begin position="104"/>
        <end position="310"/>
    </location>
</feature>
<dbReference type="InterPro" id="IPR011010">
    <property type="entry name" value="DNA_brk_join_enz"/>
</dbReference>
<comment type="similarity">
    <text evidence="1">Belongs to the 'phage' integrase family.</text>
</comment>
<keyword evidence="2" id="KW-0238">DNA-binding</keyword>
<dbReference type="PANTHER" id="PTHR30349:SF41">
    <property type="entry name" value="INTEGRASE_RECOMBINASE PROTEIN MJ0367-RELATED"/>
    <property type="match status" value="1"/>
</dbReference>
<proteinExistence type="inferred from homology"/>
<dbReference type="GO" id="GO:0006310">
    <property type="term" value="P:DNA recombination"/>
    <property type="evidence" value="ECO:0007669"/>
    <property type="project" value="UniProtKB-KW"/>
</dbReference>
<keyword evidence="3" id="KW-0233">DNA recombination</keyword>
<dbReference type="Proteomes" id="UP000474104">
    <property type="component" value="Unassembled WGS sequence"/>
</dbReference>
<dbReference type="Gene3D" id="1.10.443.10">
    <property type="entry name" value="Intergrase catalytic core"/>
    <property type="match status" value="1"/>
</dbReference>
<evidence type="ECO:0000256" key="2">
    <source>
        <dbReference type="ARBA" id="ARBA00023125"/>
    </source>
</evidence>
<evidence type="ECO:0000256" key="3">
    <source>
        <dbReference type="ARBA" id="ARBA00023172"/>
    </source>
</evidence>
<dbReference type="OrthoDB" id="9766545at2"/>
<evidence type="ECO:0000313" key="6">
    <source>
        <dbReference type="Proteomes" id="UP000474104"/>
    </source>
</evidence>
<dbReference type="EMBL" id="VIRB01000024">
    <property type="protein sequence ID" value="NDO67471.1"/>
    <property type="molecule type" value="Genomic_DNA"/>
</dbReference>
<dbReference type="GO" id="GO:0003677">
    <property type="term" value="F:DNA binding"/>
    <property type="evidence" value="ECO:0007669"/>
    <property type="project" value="UniProtKB-KW"/>
</dbReference>
<gene>
    <name evidence="5" type="ORF">FMM80_01500</name>
</gene>
<dbReference type="GO" id="GO:0015074">
    <property type="term" value="P:DNA integration"/>
    <property type="evidence" value="ECO:0007669"/>
    <property type="project" value="InterPro"/>
</dbReference>
<name>A0A9X5C4E7_9FIRM</name>
<accession>A0A9X5C4E7</accession>
<protein>
    <submittedName>
        <fullName evidence="5">Tyrosine-type recombinase/integrase</fullName>
    </submittedName>
</protein>